<dbReference type="PANTHER" id="PTHR34072">
    <property type="entry name" value="ENZYMATIC POLYPROTEIN-RELATED"/>
    <property type="match status" value="1"/>
</dbReference>
<dbReference type="EMBL" id="JABCRI010000014">
    <property type="protein sequence ID" value="KAF8394116.1"/>
    <property type="molecule type" value="Genomic_DNA"/>
</dbReference>
<proteinExistence type="predicted"/>
<sequence length="324" mass="36573">MLIWPIPLTIKSLRGFLVLTGYYRKFIKDYGKIVGPLTSLLKRNSFIWTATATEALNQLKVAMDEPPVLKLPYFSRPFTIECDAARNGIRAVLMQNGHPMSFLSQALKGKVSSNVNICGVIGLSYRYKKMVAIFIGAERWVSKLLGYSFVVEYKSEKENKVADALSRRGEDRTMMGVSRPVMSWLDDVQLANKDYPKIQLLMDRFEKGELGLRKSSIIYTKVQAMATLVTTRLYIEFELISFGEECDPTYVNTSRNARYVKEKLFLLDGVTSNEATKEEDEGEGVDNVLDIAEAADLTEISLHMIAGAPSPQTMRLKGTCRKYQ</sequence>
<feature type="domain" description="Reverse transcriptase/retrotransposon-derived protein RNase H-like" evidence="1">
    <location>
        <begin position="48"/>
        <end position="111"/>
    </location>
</feature>
<comment type="caution">
    <text evidence="2">The sequence shown here is derived from an EMBL/GenBank/DDBJ whole genome shotgun (WGS) entry which is preliminary data.</text>
</comment>
<name>A0A834YYT3_TETSI</name>
<dbReference type="OrthoDB" id="1909920at2759"/>
<dbReference type="AlphaFoldDB" id="A0A834YYT3"/>
<protein>
    <recommendedName>
        <fullName evidence="1">Reverse transcriptase/retrotransposon-derived protein RNase H-like domain-containing protein</fullName>
    </recommendedName>
</protein>
<reference evidence="2 3" key="1">
    <citation type="submission" date="2020-04" db="EMBL/GenBank/DDBJ databases">
        <title>Plant Genome Project.</title>
        <authorList>
            <person name="Zhang R.-G."/>
        </authorList>
    </citation>
    <scope>NUCLEOTIDE SEQUENCE [LARGE SCALE GENOMIC DNA]</scope>
    <source>
        <strain evidence="2">YNK0</strain>
        <tissue evidence="2">Leaf</tissue>
    </source>
</reference>
<accession>A0A834YYT3</accession>
<keyword evidence="3" id="KW-1185">Reference proteome</keyword>
<gene>
    <name evidence="2" type="ORF">HHK36_020321</name>
</gene>
<organism evidence="2 3">
    <name type="scientific">Tetracentron sinense</name>
    <name type="common">Spur-leaf</name>
    <dbReference type="NCBI Taxonomy" id="13715"/>
    <lineage>
        <taxon>Eukaryota</taxon>
        <taxon>Viridiplantae</taxon>
        <taxon>Streptophyta</taxon>
        <taxon>Embryophyta</taxon>
        <taxon>Tracheophyta</taxon>
        <taxon>Spermatophyta</taxon>
        <taxon>Magnoliopsida</taxon>
        <taxon>Trochodendrales</taxon>
        <taxon>Trochodendraceae</taxon>
        <taxon>Tetracentron</taxon>
    </lineage>
</organism>
<dbReference type="Proteomes" id="UP000655225">
    <property type="component" value="Unassembled WGS sequence"/>
</dbReference>
<dbReference type="InterPro" id="IPR043502">
    <property type="entry name" value="DNA/RNA_pol_sf"/>
</dbReference>
<dbReference type="Pfam" id="PF17919">
    <property type="entry name" value="RT_RNaseH_2"/>
    <property type="match status" value="1"/>
</dbReference>
<dbReference type="InterPro" id="IPR043128">
    <property type="entry name" value="Rev_trsase/Diguanyl_cyclase"/>
</dbReference>
<evidence type="ECO:0000313" key="3">
    <source>
        <dbReference type="Proteomes" id="UP000655225"/>
    </source>
</evidence>
<dbReference type="SUPFAM" id="SSF56672">
    <property type="entry name" value="DNA/RNA polymerases"/>
    <property type="match status" value="1"/>
</dbReference>
<evidence type="ECO:0000313" key="2">
    <source>
        <dbReference type="EMBL" id="KAF8394116.1"/>
    </source>
</evidence>
<dbReference type="Gene3D" id="3.30.70.270">
    <property type="match status" value="1"/>
</dbReference>
<dbReference type="FunFam" id="3.30.70.270:FF:000020">
    <property type="entry name" value="Transposon Tf2-6 polyprotein-like Protein"/>
    <property type="match status" value="1"/>
</dbReference>
<evidence type="ECO:0000259" key="1">
    <source>
        <dbReference type="Pfam" id="PF17919"/>
    </source>
</evidence>
<dbReference type="InterPro" id="IPR041577">
    <property type="entry name" value="RT_RNaseH_2"/>
</dbReference>
<dbReference type="PANTHER" id="PTHR34072:SF55">
    <property type="entry name" value="DNA_RNA POLYMERASES SUPERFAMILY PROTEIN"/>
    <property type="match status" value="1"/>
</dbReference>